<dbReference type="SMART" id="SM00382">
    <property type="entry name" value="AAA"/>
    <property type="match status" value="1"/>
</dbReference>
<dbReference type="Proteomes" id="UP000000329">
    <property type="component" value="Chromosome"/>
</dbReference>
<evidence type="ECO:0000256" key="3">
    <source>
        <dbReference type="ARBA" id="ARBA00022475"/>
    </source>
</evidence>
<dbReference type="AlphaFoldDB" id="D8IWP1"/>
<evidence type="ECO:0000256" key="5">
    <source>
        <dbReference type="ARBA" id="ARBA00022840"/>
    </source>
</evidence>
<gene>
    <name evidence="8" type="ordered locus">Hsero_2562</name>
</gene>
<dbReference type="InterPro" id="IPR052156">
    <property type="entry name" value="BCAA_Transport_ATP-bd_LivF"/>
</dbReference>
<sequence length="288" mass="31782">MTMNATPIQTSAAVPSAAPATVAKALAINNIEVIYDHVILVLKGVSLDVPEGKIVALLGANGAGKSTTLKAISNLLHAERGDVTKGSIEFRGERVDRMTPNDLVKRGVIQVMEGRHCFGHLTVEENLLTGAYTRGISNAEVKHELEKIYDYFPRLKVRRKSQSGYTSGGEQQMTAIGRAMMAKPSMILLDEPSMGLAPQIVEEIFEIVKDLNSKEKVSFLLAEQNTMVALRYADFGYILENGRVVMEGAASELADNEDVKEFYLGVSGAGRKNFRDMKFYRRRKRWLA</sequence>
<dbReference type="InterPro" id="IPR027417">
    <property type="entry name" value="P-loop_NTPase"/>
</dbReference>
<evidence type="ECO:0000256" key="1">
    <source>
        <dbReference type="ARBA" id="ARBA00005417"/>
    </source>
</evidence>
<name>D8IWP1_HERSS</name>
<dbReference type="GO" id="GO:0016887">
    <property type="term" value="F:ATP hydrolysis activity"/>
    <property type="evidence" value="ECO:0007669"/>
    <property type="project" value="InterPro"/>
</dbReference>
<dbReference type="KEGG" id="hse:Hsero_2562"/>
<dbReference type="PANTHER" id="PTHR43820">
    <property type="entry name" value="HIGH-AFFINITY BRANCHED-CHAIN AMINO ACID TRANSPORT ATP-BINDING PROTEIN LIVF"/>
    <property type="match status" value="1"/>
</dbReference>
<keyword evidence="6" id="KW-0029">Amino-acid transport</keyword>
<reference evidence="8 9" key="1">
    <citation type="submission" date="2010-04" db="EMBL/GenBank/DDBJ databases">
        <title>The genome of Herbaspirillum seropedicae SmR1, an endophytic, nitrogen-fixing, plant-growth promoting beta-Proteobacteria.</title>
        <authorList>
            <person name="Pedrosa F.O."/>
            <person name="Monteiro R.A."/>
            <person name="Wassem R."/>
            <person name="Cruz L.M."/>
            <person name="Ayub R.A."/>
            <person name="Colauto N.B."/>
            <person name="Fernandez M.A."/>
            <person name="Fungaro M.H.P."/>
            <person name="Grisard E.C."/>
            <person name="Hungria M."/>
            <person name="Madeira H.M.F."/>
            <person name="Nodari R.O."/>
            <person name="Osaku C.A."/>
            <person name="Petzl-Erler M.L."/>
            <person name="Terenzi H."/>
            <person name="Vieira L.G.E."/>
            <person name="Almeida M.I.M."/>
            <person name="Alves L.R."/>
            <person name="Arantes O.M.N."/>
            <person name="Balsanelli E."/>
            <person name="Barcellos F.G."/>
            <person name="Baura V.A."/>
            <person name="Binde D.R."/>
            <person name="Campo R.J."/>
            <person name="Chubatsu L.S."/>
            <person name="Chueire L.M.O."/>
            <person name="Ciferri R.R."/>
            <person name="Correa L.C."/>
            <person name="da Conceicao Silva J.L."/>
            <person name="Dabul A.N.G."/>
            <person name="Dambros B.P."/>
            <person name="Faoro H."/>
            <person name="Favetti A."/>
            <person name="Friedermann G."/>
            <person name="Furlaneto M.C."/>
            <person name="Gasques L.S."/>
            <person name="Gimenes C.C.T."/>
            <person name="Gioppo N.M.R."/>
            <person name="Glienke-Blanco C."/>
            <person name="Godoy L.P."/>
            <person name="Guerra M.P."/>
            <person name="Karp S."/>
            <person name="Kava-Cordeiro V."/>
            <person name="Margarido V.P."/>
            <person name="Mathioni S.M."/>
            <person name="Menck-Soares M.A."/>
            <person name="Murace N.K."/>
            <person name="Nicolas M.F."/>
            <person name="Oliveira C.E.C."/>
            <person name="Pagnan N.A.B."/>
            <person name="Pamphile J.A."/>
            <person name="Patussi E.V."/>
            <person name="Pereira L.F.P."/>
            <person name="Pereira-Ferrari L."/>
            <person name="Pinto F.G.S."/>
            <person name="Precoma C."/>
            <person name="Prioli A.J."/>
            <person name="Prioli S.M.A.P."/>
            <person name="Raittz R.T."/>
            <person name="Ramos H.J.O."/>
            <person name="Ribeiro E.M.S.F."/>
            <person name="Rigo L.U."/>
            <person name="Rocha C.L.M.S.C."/>
            <person name="Rocha S.N."/>
            <person name="Santos K."/>
            <person name="Satori D."/>
            <person name="Silva A.G."/>
            <person name="Simao R.C.G."/>
            <person name="Soares M.A.M."/>
            <person name="Souza E.M."/>
            <person name="Steffens M.B.R."/>
            <person name="Steindel M."/>
            <person name="Tadra-Sfeir M.Z."/>
            <person name="Takahashi E.K."/>
            <person name="Torres R.A."/>
            <person name="Valle J.S."/>
            <person name="Vernal J.I."/>
            <person name="Vilas-Boas L.A."/>
            <person name="Watanabe M.A.E."/>
            <person name="Weiss V.A."/>
            <person name="Yates M.A."/>
            <person name="Souza E.M."/>
        </authorList>
    </citation>
    <scope>NUCLEOTIDE SEQUENCE [LARGE SCALE GENOMIC DNA]</scope>
    <source>
        <strain evidence="8 9">SmR1</strain>
    </source>
</reference>
<evidence type="ECO:0000259" key="7">
    <source>
        <dbReference type="PROSITE" id="PS50893"/>
    </source>
</evidence>
<dbReference type="eggNOG" id="COG0410">
    <property type="taxonomic scope" value="Bacteria"/>
</dbReference>
<dbReference type="HOGENOM" id="CLU_000604_1_2_4"/>
<dbReference type="InterPro" id="IPR003593">
    <property type="entry name" value="AAA+_ATPase"/>
</dbReference>
<dbReference type="GO" id="GO:0005524">
    <property type="term" value="F:ATP binding"/>
    <property type="evidence" value="ECO:0007669"/>
    <property type="project" value="UniProtKB-KW"/>
</dbReference>
<dbReference type="CDD" id="cd03224">
    <property type="entry name" value="ABC_TM1139_LivF_branched"/>
    <property type="match status" value="1"/>
</dbReference>
<dbReference type="SUPFAM" id="SSF52540">
    <property type="entry name" value="P-loop containing nucleoside triphosphate hydrolases"/>
    <property type="match status" value="1"/>
</dbReference>
<feature type="domain" description="ABC transporter" evidence="7">
    <location>
        <begin position="26"/>
        <end position="266"/>
    </location>
</feature>
<dbReference type="InterPro" id="IPR003439">
    <property type="entry name" value="ABC_transporter-like_ATP-bd"/>
</dbReference>
<keyword evidence="3" id="KW-0472">Membrane</keyword>
<keyword evidence="3" id="KW-1003">Cell membrane</keyword>
<evidence type="ECO:0000313" key="9">
    <source>
        <dbReference type="Proteomes" id="UP000000329"/>
    </source>
</evidence>
<protein>
    <submittedName>
        <fullName evidence="8">ABC-type amino acid transport system, ATPase component protein</fullName>
    </submittedName>
</protein>
<evidence type="ECO:0000256" key="6">
    <source>
        <dbReference type="ARBA" id="ARBA00022970"/>
    </source>
</evidence>
<evidence type="ECO:0000256" key="4">
    <source>
        <dbReference type="ARBA" id="ARBA00022741"/>
    </source>
</evidence>
<dbReference type="GO" id="GO:0015658">
    <property type="term" value="F:branched-chain amino acid transmembrane transporter activity"/>
    <property type="evidence" value="ECO:0007669"/>
    <property type="project" value="TreeGrafter"/>
</dbReference>
<comment type="similarity">
    <text evidence="1">Belongs to the ABC transporter superfamily.</text>
</comment>
<accession>D8IWP1</accession>
<proteinExistence type="inferred from homology"/>
<dbReference type="STRING" id="757424.Hsero_2562"/>
<dbReference type="GeneID" id="29392586"/>
<dbReference type="GO" id="GO:0015807">
    <property type="term" value="P:L-amino acid transport"/>
    <property type="evidence" value="ECO:0007669"/>
    <property type="project" value="TreeGrafter"/>
</dbReference>
<evidence type="ECO:0000256" key="2">
    <source>
        <dbReference type="ARBA" id="ARBA00022448"/>
    </source>
</evidence>
<evidence type="ECO:0000313" key="8">
    <source>
        <dbReference type="EMBL" id="ADJ64061.1"/>
    </source>
</evidence>
<keyword evidence="9" id="KW-1185">Reference proteome</keyword>
<dbReference type="PANTHER" id="PTHR43820:SF8">
    <property type="entry name" value="ABC TRANSPORTER SUBSTRATE-BINDING PROTEIN"/>
    <property type="match status" value="1"/>
</dbReference>
<dbReference type="PROSITE" id="PS50893">
    <property type="entry name" value="ABC_TRANSPORTER_2"/>
    <property type="match status" value="1"/>
</dbReference>
<dbReference type="Gene3D" id="3.40.50.300">
    <property type="entry name" value="P-loop containing nucleotide triphosphate hydrolases"/>
    <property type="match status" value="1"/>
</dbReference>
<keyword evidence="5" id="KW-0067">ATP-binding</keyword>
<dbReference type="Pfam" id="PF00005">
    <property type="entry name" value="ABC_tran"/>
    <property type="match status" value="1"/>
</dbReference>
<keyword evidence="2" id="KW-0813">Transport</keyword>
<dbReference type="RefSeq" id="WP_013234540.1">
    <property type="nucleotide sequence ID" value="NC_014323.1"/>
</dbReference>
<dbReference type="EMBL" id="CP002039">
    <property type="protein sequence ID" value="ADJ64061.1"/>
    <property type="molecule type" value="Genomic_DNA"/>
</dbReference>
<organism evidence="8 9">
    <name type="scientific">Herbaspirillum seropedicae (strain SmR1)</name>
    <dbReference type="NCBI Taxonomy" id="757424"/>
    <lineage>
        <taxon>Bacteria</taxon>
        <taxon>Pseudomonadati</taxon>
        <taxon>Pseudomonadota</taxon>
        <taxon>Betaproteobacteria</taxon>
        <taxon>Burkholderiales</taxon>
        <taxon>Oxalobacteraceae</taxon>
        <taxon>Herbaspirillum</taxon>
    </lineage>
</organism>
<keyword evidence="4" id="KW-0547">Nucleotide-binding</keyword>